<dbReference type="Proteomes" id="UP000008810">
    <property type="component" value="Chromosome 1"/>
</dbReference>
<dbReference type="PANTHER" id="PTHR15907">
    <property type="entry name" value="DUF614 FAMILY PROTEIN-RELATED"/>
    <property type="match status" value="1"/>
</dbReference>
<reference evidence="2 3" key="1">
    <citation type="journal article" date="2010" name="Nature">
        <title>Genome sequencing and analysis of the model grass Brachypodium distachyon.</title>
        <authorList>
            <consortium name="International Brachypodium Initiative"/>
        </authorList>
    </citation>
    <scope>NUCLEOTIDE SEQUENCE [LARGE SCALE GENOMIC DNA]</scope>
    <source>
        <strain evidence="2">Bd21</strain>
        <strain evidence="3">cv. Bd21</strain>
    </source>
</reference>
<dbReference type="AlphaFoldDB" id="I1GVH1"/>
<dbReference type="Gramene" id="KQK16790">
    <property type="protein sequence ID" value="KQK16790"/>
    <property type="gene ID" value="BRADI_1g30630v3"/>
</dbReference>
<evidence type="ECO:0000313" key="4">
    <source>
        <dbReference type="Proteomes" id="UP000008810"/>
    </source>
</evidence>
<sequence length="161" mass="18023">MASFNGTMMQAHMPPPVTPWSTGICDCLDDRQNCVYTCFCPCFTYGMVAEIVDRGATSGSASAVLYGFVASVTGCLMHWMYSCFNRNKMRAQYGLHGNPLLDGLAHCAMEPCALCQEYRELKNRGFVVEIGWQANMERRHQQYQQQQGVTVPPAMDNGMIR</sequence>
<dbReference type="OrthoDB" id="1045822at2759"/>
<dbReference type="KEGG" id="bdi:100834561"/>
<dbReference type="NCBIfam" id="TIGR01571">
    <property type="entry name" value="A_thal_Cys_rich"/>
    <property type="match status" value="1"/>
</dbReference>
<keyword evidence="1" id="KW-1133">Transmembrane helix</keyword>
<dbReference type="GeneID" id="100834561"/>
<dbReference type="eggNOG" id="ENOG502S7UD">
    <property type="taxonomic scope" value="Eukaryota"/>
</dbReference>
<proteinExistence type="predicted"/>
<reference evidence="2" key="2">
    <citation type="submission" date="2017-06" db="EMBL/GenBank/DDBJ databases">
        <title>WGS assembly of Brachypodium distachyon.</title>
        <authorList>
            <consortium name="The International Brachypodium Initiative"/>
            <person name="Lucas S."/>
            <person name="Harmon-Smith M."/>
            <person name="Lail K."/>
            <person name="Tice H."/>
            <person name="Grimwood J."/>
            <person name="Bruce D."/>
            <person name="Barry K."/>
            <person name="Shu S."/>
            <person name="Lindquist E."/>
            <person name="Wang M."/>
            <person name="Pitluck S."/>
            <person name="Vogel J.P."/>
            <person name="Garvin D.F."/>
            <person name="Mockler T.C."/>
            <person name="Schmutz J."/>
            <person name="Rokhsar D."/>
            <person name="Bevan M.W."/>
        </authorList>
    </citation>
    <scope>NUCLEOTIDE SEQUENCE</scope>
    <source>
        <strain evidence="2">Bd21</strain>
    </source>
</reference>
<dbReference type="EMBL" id="CM000880">
    <property type="protein sequence ID" value="KQK16790.1"/>
    <property type="molecule type" value="Genomic_DNA"/>
</dbReference>
<dbReference type="Pfam" id="PF04749">
    <property type="entry name" value="PLAC8"/>
    <property type="match status" value="1"/>
</dbReference>
<keyword evidence="1" id="KW-0472">Membrane</keyword>
<name>I1GVH1_BRADI</name>
<dbReference type="STRING" id="15368.I1GVH1"/>
<evidence type="ECO:0000313" key="3">
    <source>
        <dbReference type="EnsemblPlants" id="KQK16790"/>
    </source>
</evidence>
<reference evidence="3" key="3">
    <citation type="submission" date="2018-08" db="UniProtKB">
        <authorList>
            <consortium name="EnsemblPlants"/>
        </authorList>
    </citation>
    <scope>IDENTIFICATION</scope>
    <source>
        <strain evidence="3">cv. Bd21</strain>
    </source>
</reference>
<evidence type="ECO:0000313" key="2">
    <source>
        <dbReference type="EMBL" id="KQK16790.1"/>
    </source>
</evidence>
<protein>
    <submittedName>
        <fullName evidence="2 3">Uncharacterized protein</fullName>
    </submittedName>
</protein>
<evidence type="ECO:0000256" key="1">
    <source>
        <dbReference type="SAM" id="Phobius"/>
    </source>
</evidence>
<keyword evidence="1" id="KW-0812">Transmembrane</keyword>
<dbReference type="InterPro" id="IPR006461">
    <property type="entry name" value="PLAC_motif_containing"/>
</dbReference>
<dbReference type="RefSeq" id="XP_003560347.2">
    <property type="nucleotide sequence ID" value="XM_003560299.3"/>
</dbReference>
<dbReference type="OMA" id="ITCLAPC"/>
<gene>
    <name evidence="3" type="primary">LOC100834561</name>
    <name evidence="2" type="ORF">BRADI_1g30630v3</name>
</gene>
<dbReference type="EnsemblPlants" id="KQK16790">
    <property type="protein sequence ID" value="KQK16790"/>
    <property type="gene ID" value="BRADI_1g30630v3"/>
</dbReference>
<dbReference type="HOGENOM" id="CLU_083147_1_2_1"/>
<keyword evidence="4" id="KW-1185">Reference proteome</keyword>
<feature type="transmembrane region" description="Helical" evidence="1">
    <location>
        <begin position="63"/>
        <end position="81"/>
    </location>
</feature>
<accession>I1GVH1</accession>
<organism evidence="3">
    <name type="scientific">Brachypodium distachyon</name>
    <name type="common">Purple false brome</name>
    <name type="synonym">Trachynia distachya</name>
    <dbReference type="NCBI Taxonomy" id="15368"/>
    <lineage>
        <taxon>Eukaryota</taxon>
        <taxon>Viridiplantae</taxon>
        <taxon>Streptophyta</taxon>
        <taxon>Embryophyta</taxon>
        <taxon>Tracheophyta</taxon>
        <taxon>Spermatophyta</taxon>
        <taxon>Magnoliopsida</taxon>
        <taxon>Liliopsida</taxon>
        <taxon>Poales</taxon>
        <taxon>Poaceae</taxon>
        <taxon>BOP clade</taxon>
        <taxon>Pooideae</taxon>
        <taxon>Stipodae</taxon>
        <taxon>Brachypodieae</taxon>
        <taxon>Brachypodium</taxon>
    </lineage>
</organism>